<dbReference type="Pfam" id="PF17915">
    <property type="entry name" value="zf_Rg"/>
    <property type="match status" value="1"/>
</dbReference>
<dbReference type="GO" id="GO:0005524">
    <property type="term" value="F:ATP binding"/>
    <property type="evidence" value="ECO:0007669"/>
    <property type="project" value="UniProtKB-UniRule"/>
</dbReference>
<evidence type="ECO:0000256" key="17">
    <source>
        <dbReference type="RuleBase" id="RU004026"/>
    </source>
</evidence>
<dbReference type="Pfam" id="PF01131">
    <property type="entry name" value="Topoisom_bac"/>
    <property type="match status" value="1"/>
</dbReference>
<dbReference type="HAMAP" id="MF_01125">
    <property type="entry name" value="Reverse_gyrase"/>
    <property type="match status" value="1"/>
</dbReference>
<comment type="subcellular location">
    <subcellularLocation>
        <location evidence="2 16">Cytoplasm</location>
    </subcellularLocation>
</comment>
<dbReference type="OrthoDB" id="9804262at2"/>
<keyword evidence="4 16" id="KW-0963">Cytoplasm</keyword>
<proteinExistence type="inferred from homology"/>
<gene>
    <name evidence="16" type="primary">rgy</name>
    <name evidence="22" type="ORF">BCF55_1483</name>
</gene>
<protein>
    <recommendedName>
        <fullName evidence="16 17">Reverse gyrase</fullName>
        <ecNumber evidence="16">5.6.2.-</ecNumber>
    </recommendedName>
</protein>
<evidence type="ECO:0000256" key="5">
    <source>
        <dbReference type="ARBA" id="ARBA00022723"/>
    </source>
</evidence>
<dbReference type="InterPro" id="IPR034142">
    <property type="entry name" value="TOPRIM_RevGyr"/>
</dbReference>
<keyword evidence="6 16" id="KW-0547">Nucleotide-binding</keyword>
<dbReference type="PRINTS" id="PR00417">
    <property type="entry name" value="PRTPISMRASEI"/>
</dbReference>
<keyword evidence="12 16" id="KW-0238">DNA-binding</keyword>
<evidence type="ECO:0000256" key="3">
    <source>
        <dbReference type="ARBA" id="ARBA00011245"/>
    </source>
</evidence>
<evidence type="ECO:0000256" key="12">
    <source>
        <dbReference type="ARBA" id="ARBA00023125"/>
    </source>
</evidence>
<dbReference type="PROSITE" id="PS52036">
    <property type="entry name" value="ZF_RG_N"/>
    <property type="match status" value="1"/>
</dbReference>
<feature type="binding site" evidence="16">
    <location>
        <position position="81"/>
    </location>
    <ligand>
        <name>ATP</name>
        <dbReference type="ChEBI" id="CHEBI:30616"/>
    </ligand>
</feature>
<keyword evidence="8 16" id="KW-0862">Zinc</keyword>
<evidence type="ECO:0000256" key="13">
    <source>
        <dbReference type="ARBA" id="ARBA00023235"/>
    </source>
</evidence>
<evidence type="ECO:0000259" key="20">
    <source>
        <dbReference type="PROSITE" id="PS52036"/>
    </source>
</evidence>
<evidence type="ECO:0000256" key="9">
    <source>
        <dbReference type="ARBA" id="ARBA00022840"/>
    </source>
</evidence>
<dbReference type="Gene3D" id="3.40.50.300">
    <property type="entry name" value="P-loop containing nucleotide triphosphate hydrolases"/>
    <property type="match status" value="3"/>
</dbReference>
<comment type="caution">
    <text evidence="22">The sequence shown here is derived from an EMBL/GenBank/DDBJ whole genome shotgun (WGS) entry which is preliminary data.</text>
</comment>
<dbReference type="InterPro" id="IPR013826">
    <property type="entry name" value="Topo_IA_cen_sub3"/>
</dbReference>
<dbReference type="InterPro" id="IPR013824">
    <property type="entry name" value="Topo_IA_cen_sub1"/>
</dbReference>
<comment type="similarity">
    <text evidence="16">In the C-terminal section; belongs to the type IA topoisomerase family.</text>
</comment>
<dbReference type="PROSITE" id="PS52039">
    <property type="entry name" value="TOPO_IA_2"/>
    <property type="match status" value="1"/>
</dbReference>
<dbReference type="InterPro" id="IPR005736">
    <property type="entry name" value="Reverse_gyrase"/>
</dbReference>
<feature type="region of interest" description="Topoisomerase I" evidence="16">
    <location>
        <begin position="582"/>
        <end position="1165"/>
    </location>
</feature>
<keyword evidence="16" id="KW-0378">Hydrolase</keyword>
<dbReference type="GO" id="GO:0016887">
    <property type="term" value="F:ATP hydrolysis activity"/>
    <property type="evidence" value="ECO:0007669"/>
    <property type="project" value="RHEA"/>
</dbReference>
<keyword evidence="9 16" id="KW-0067">ATP-binding</keyword>
<comment type="subunit">
    <text evidence="3 16">Monomer.</text>
</comment>
<dbReference type="InterPro" id="IPR023405">
    <property type="entry name" value="Topo_IA_core_domain"/>
</dbReference>
<dbReference type="PANTHER" id="PTHR43505">
    <property type="entry name" value="REVERSE GYRASE"/>
    <property type="match status" value="1"/>
</dbReference>
<dbReference type="InterPro" id="IPR040569">
    <property type="entry name" value="Znf_Rg"/>
</dbReference>
<keyword evidence="11 16" id="KW-0799">Topoisomerase</keyword>
<evidence type="ECO:0000259" key="18">
    <source>
        <dbReference type="PROSITE" id="PS50880"/>
    </source>
</evidence>
<comment type="similarity">
    <text evidence="14 16">In the N-terminal section; belongs to the DEAD box helicase family. DDVD subfamily.</text>
</comment>
<keyword evidence="23" id="KW-1185">Reference proteome</keyword>
<evidence type="ECO:0000256" key="6">
    <source>
        <dbReference type="ARBA" id="ARBA00022741"/>
    </source>
</evidence>
<dbReference type="SMART" id="SM00437">
    <property type="entry name" value="TOP1Ac"/>
    <property type="match status" value="1"/>
</dbReference>
<dbReference type="Pfam" id="PF01751">
    <property type="entry name" value="Toprim"/>
    <property type="match status" value="1"/>
</dbReference>
<evidence type="ECO:0000256" key="15">
    <source>
        <dbReference type="ARBA" id="ARBA00049360"/>
    </source>
</evidence>
<dbReference type="GO" id="GO:0008270">
    <property type="term" value="F:zinc ion binding"/>
    <property type="evidence" value="ECO:0007669"/>
    <property type="project" value="UniProtKB-UniRule"/>
</dbReference>
<dbReference type="CDD" id="cd18798">
    <property type="entry name" value="SF2_C_reverse_gyrase"/>
    <property type="match status" value="1"/>
</dbReference>
<feature type="active site" description="O-(5'-phospho-DNA)-tyrosine intermediate" evidence="16">
    <location>
        <position position="901"/>
    </location>
</feature>
<evidence type="ECO:0000256" key="16">
    <source>
        <dbReference type="HAMAP-Rule" id="MF_01125"/>
    </source>
</evidence>
<feature type="domain" description="Topo IA-type catalytic" evidence="21">
    <location>
        <begin position="758"/>
        <end position="1151"/>
    </location>
</feature>
<dbReference type="InterPro" id="IPR013497">
    <property type="entry name" value="Topo_IA_cen"/>
</dbReference>
<dbReference type="NCBIfam" id="TIGR01054">
    <property type="entry name" value="rgy"/>
    <property type="match status" value="1"/>
</dbReference>
<keyword evidence="7 16" id="KW-0863">Zinc-finger</keyword>
<evidence type="ECO:0000256" key="14">
    <source>
        <dbReference type="ARBA" id="ARBA00043976"/>
    </source>
</evidence>
<feature type="domain" description="Toprim" evidence="18">
    <location>
        <begin position="586"/>
        <end position="742"/>
    </location>
</feature>
<dbReference type="SMART" id="SM00436">
    <property type="entry name" value="TOP1Bc"/>
    <property type="match status" value="1"/>
</dbReference>
<dbReference type="Gene3D" id="3.40.50.140">
    <property type="match status" value="1"/>
</dbReference>
<dbReference type="GO" id="GO:0008094">
    <property type="term" value="F:ATP-dependent activity, acting on DNA"/>
    <property type="evidence" value="ECO:0007669"/>
    <property type="project" value="UniProtKB-UniRule"/>
</dbReference>
<evidence type="ECO:0000313" key="23">
    <source>
        <dbReference type="Proteomes" id="UP000267841"/>
    </source>
</evidence>
<evidence type="ECO:0000256" key="8">
    <source>
        <dbReference type="ARBA" id="ARBA00022833"/>
    </source>
</evidence>
<evidence type="ECO:0000256" key="4">
    <source>
        <dbReference type="ARBA" id="ARBA00022490"/>
    </source>
</evidence>
<dbReference type="CDD" id="cd00186">
    <property type="entry name" value="TOP1Ac"/>
    <property type="match status" value="1"/>
</dbReference>
<dbReference type="SUPFAM" id="SSF56712">
    <property type="entry name" value="Prokaryotic type I DNA topoisomerase"/>
    <property type="match status" value="1"/>
</dbReference>
<evidence type="ECO:0000313" key="22">
    <source>
        <dbReference type="EMBL" id="RLJ71184.1"/>
    </source>
</evidence>
<dbReference type="InterPro" id="IPR003601">
    <property type="entry name" value="Topo_IA_2"/>
</dbReference>
<dbReference type="EC" id="5.6.2.-" evidence="16"/>
<dbReference type="GO" id="GO:0006260">
    <property type="term" value="P:DNA replication"/>
    <property type="evidence" value="ECO:0007669"/>
    <property type="project" value="UniProtKB-UniRule"/>
</dbReference>
<dbReference type="Pfam" id="PF00270">
    <property type="entry name" value="DEAD"/>
    <property type="match status" value="1"/>
</dbReference>
<dbReference type="Gene3D" id="1.10.290.10">
    <property type="entry name" value="Topoisomerase I, domain 4"/>
    <property type="match status" value="1"/>
</dbReference>
<dbReference type="GO" id="GO:0003677">
    <property type="term" value="F:DNA binding"/>
    <property type="evidence" value="ECO:0007669"/>
    <property type="project" value="UniProtKB-UniRule"/>
</dbReference>
<dbReference type="GO" id="GO:0005737">
    <property type="term" value="C:cytoplasm"/>
    <property type="evidence" value="ECO:0007669"/>
    <property type="project" value="UniProtKB-SubCell"/>
</dbReference>
<name>A0A497XSB5_9AQUI</name>
<keyword evidence="10" id="KW-0460">Magnesium</keyword>
<dbReference type="PROSITE" id="PS51192">
    <property type="entry name" value="HELICASE_ATP_BIND_1"/>
    <property type="match status" value="1"/>
</dbReference>
<evidence type="ECO:0000256" key="10">
    <source>
        <dbReference type="ARBA" id="ARBA00022842"/>
    </source>
</evidence>
<dbReference type="InterPro" id="IPR027417">
    <property type="entry name" value="P-loop_NTPase"/>
</dbReference>
<dbReference type="InterPro" id="IPR014001">
    <property type="entry name" value="Helicase_ATP-bd"/>
</dbReference>
<comment type="miscellaneous">
    <text evidence="16">This enzyme is the only unique feature of hyperthermophilic bacteria/archaea known and seems to be essential for adaptation to life at high temperatures. It may play a role in stabilization of DNA at high temperatures.</text>
</comment>
<evidence type="ECO:0000256" key="11">
    <source>
        <dbReference type="ARBA" id="ARBA00023029"/>
    </source>
</evidence>
<accession>A0A497XSB5</accession>
<dbReference type="AlphaFoldDB" id="A0A497XSB5"/>
<dbReference type="InterPro" id="IPR006171">
    <property type="entry name" value="TOPRIM_dom"/>
</dbReference>
<keyword evidence="5 16" id="KW-0479">Metal-binding</keyword>
<dbReference type="Proteomes" id="UP000267841">
    <property type="component" value="Unassembled WGS sequence"/>
</dbReference>
<dbReference type="Gene3D" id="1.10.460.10">
    <property type="entry name" value="Topoisomerase I, domain 2"/>
    <property type="match status" value="1"/>
</dbReference>
<evidence type="ECO:0000259" key="19">
    <source>
        <dbReference type="PROSITE" id="PS51192"/>
    </source>
</evidence>
<dbReference type="SUPFAM" id="SSF52540">
    <property type="entry name" value="P-loop containing nucleoside triphosphate hydrolases"/>
    <property type="match status" value="2"/>
</dbReference>
<dbReference type="PANTHER" id="PTHR43505:SF1">
    <property type="entry name" value="REVERSE GYRASE"/>
    <property type="match status" value="1"/>
</dbReference>
<dbReference type="PROSITE" id="PS50880">
    <property type="entry name" value="TOPRIM"/>
    <property type="match status" value="1"/>
</dbReference>
<dbReference type="Gene3D" id="2.60.510.20">
    <property type="match status" value="1"/>
</dbReference>
<dbReference type="RefSeq" id="WP_121012168.1">
    <property type="nucleotide sequence ID" value="NZ_RCCJ01000001.1"/>
</dbReference>
<dbReference type="GO" id="GO:0006265">
    <property type="term" value="P:DNA topological change"/>
    <property type="evidence" value="ECO:0007669"/>
    <property type="project" value="UniProtKB-UniRule"/>
</dbReference>
<dbReference type="InterPro" id="IPR003602">
    <property type="entry name" value="Topo_IA_DNA-bd_dom"/>
</dbReference>
<comment type="catalytic activity">
    <reaction evidence="15 16 17">
        <text>ATP + H2O = ADP + phosphate + H(+)</text>
        <dbReference type="Rhea" id="RHEA:13065"/>
        <dbReference type="ChEBI" id="CHEBI:15377"/>
        <dbReference type="ChEBI" id="CHEBI:15378"/>
        <dbReference type="ChEBI" id="CHEBI:30616"/>
        <dbReference type="ChEBI" id="CHEBI:43474"/>
        <dbReference type="ChEBI" id="CHEBI:456216"/>
    </reaction>
</comment>
<comment type="function">
    <text evidence="16">Modifies the topological state of DNA by introducing positive supercoils in an ATP-dependent process, increasing the linking number in steps of +1. Binds to single-stranded DNA, transiently cleaves and then rejoins the ends, introducing a positive supercoil in the process. The scissile phosphodiester is attacked by the catalytic tyrosine of the enzyme, resulting in the formation of a DNA-(5'-phosphotyrosyl)-enzyme intermediate. Probably involved in rewinding DNA strands in regions of the chromosome that have opened up to allow replication, transcription, DNA repair and/or for DNA protection.</text>
</comment>
<evidence type="ECO:0000256" key="7">
    <source>
        <dbReference type="ARBA" id="ARBA00022771"/>
    </source>
</evidence>
<organism evidence="22 23">
    <name type="scientific">Hydrogenivirga caldilitoris</name>
    <dbReference type="NCBI Taxonomy" id="246264"/>
    <lineage>
        <taxon>Bacteria</taxon>
        <taxon>Pseudomonadati</taxon>
        <taxon>Aquificota</taxon>
        <taxon>Aquificia</taxon>
        <taxon>Aquificales</taxon>
        <taxon>Aquificaceae</taxon>
        <taxon>Hydrogenivirga</taxon>
    </lineage>
</organism>
<evidence type="ECO:0000256" key="2">
    <source>
        <dbReference type="ARBA" id="ARBA00004496"/>
    </source>
</evidence>
<evidence type="ECO:0000256" key="1">
    <source>
        <dbReference type="ARBA" id="ARBA00001946"/>
    </source>
</evidence>
<evidence type="ECO:0000259" key="21">
    <source>
        <dbReference type="PROSITE" id="PS52039"/>
    </source>
</evidence>
<feature type="domain" description="Helicase ATP-binding" evidence="19">
    <location>
        <begin position="85"/>
        <end position="274"/>
    </location>
</feature>
<feature type="domain" description="RG N-terminal-type" evidence="20">
    <location>
        <begin position="1"/>
        <end position="41"/>
    </location>
</feature>
<dbReference type="CDD" id="cd17924">
    <property type="entry name" value="DDXDc_reverse_gyrase"/>
    <property type="match status" value="1"/>
</dbReference>
<comment type="function">
    <text evidence="17">Modifies the topological state of DNA by introducing positive supercoils in an ATP-dependent process, increasing the linking number in steps of +1. Binds to single-stranded DNA, transiently cleaves and then rejoins the ends, introducing a positive supercoil in the process. The scissile phosphodiester is attacked by the catalytic tyrosine of the enzyme, resulting in the formation of a DNA-(5'-phosphotyrosyl)-enzyme intermediate. Involved in rewinding DNA strands in regions of the chromosome that have opened up to allow replication, transcription, DNA repair and/or for DNA protection.</text>
</comment>
<sequence length="1165" mass="135389">MSLLIIERGCPNCGGAISDERLSKGLPCSKCLPKPEEEVCEALEKLNKLRELKPYCETDRRLGEFESFFERAVGARPWSLQRLWAKRVLRKESFAIVAPTGVGKTTFGFVTSLFLEPKALLIFPTKLLANQAGERLRELSQRLGLEKRILVYESKKKVKEQFLSGGFDILCGTNMFLHRNFENLMNFRFKFIFIDDIDSFLKRSKNVDNLFKLLGFTDYEIKLALKENKTEKDWDRLSQIRKRERDTVLIVSSATLKPKGNRVFLFRNLLGFDVQKAVTTVRNIVDVAEPAKDLEDALGRSAELIKKLGKGGLVYLSVFYGKDKVEEVVEFYRKGGIKAINYLDYKAEELYKTLEKGEFDVAMGISHITNPLVRGLDLPHVIRYAIFLDPPKHVFPTELTLQPSLLHSMLLALLNLFEEEDRLKAIEYINYLKRYLTMRDEDLDKYPRIKERVQEIKDFLEGFLTDREFLKKIEESEDISLVHRDGQLFVVVGDANSYIQASGRTSRFIAGGMTKGLSILFYSDPKAFRSLKRRLAAYFMQSDVEFKSLEEIDLEKLIKEIDEDRGRARLILEHKVAQKIKDLFKTTLVVVESPNKAKTIASFFGKPQMRLVKDTIAYEVPLGERLLVITASLGHVLDLVTDKGFFGVLEDRDRFIPVYDTIKRCKPQGIQHTDYEYLKERCRGKIEDKLTIIEGLREVDYEVDEVFIATDPDAEGEKIAYDLFLLLRPFNVNLKRAEFHEVTPRAFQEAVESPRDFNVNMVKAQIVRRVLDRWVGFTLSRVLWKVFNKNWFSAGRVQTPVLGWVIERYEKSREKKGEVIFEVNGQSFRAEIEDLTVARSVYEELELARVYTHSPEETEKKPLPPYSTDTILEDASEKLHFSAQKTMKLLQNLFEAGLITYHRTDSTRVSEAGRYLVAKPYISEKFGEEYFYPRSWGEGGAHECIRPTRPLEPSNLRFMITAGLIDLEEPEDALKLYKLIFKRFIASQMRPARVRVEKLHVELPYYDWEEEVVTEVIEHGFDLMFPTFRVFEKKEPFDIKPVEFREVPKVPLFTQGTLIQEMKRRGLGRPSTYAHIVQTLLDRGYVKEERGRLIPTKMGIEVYNYLRKHYPDYTSEELTRRLEEAMDRIERGELDYLEVLREAHKVKNILVKVGEVSAPREFYYE</sequence>
<reference evidence="22 23" key="1">
    <citation type="submission" date="2018-10" db="EMBL/GenBank/DDBJ databases">
        <title>Genomic Encyclopedia of Archaeal and Bacterial Type Strains, Phase II (KMG-II): from individual species to whole genera.</title>
        <authorList>
            <person name="Goeker M."/>
        </authorList>
    </citation>
    <scope>NUCLEOTIDE SEQUENCE [LARGE SCALE GENOMIC DNA]</scope>
    <source>
        <strain evidence="22 23">DSM 16510</strain>
    </source>
</reference>
<dbReference type="EMBL" id="RCCJ01000001">
    <property type="protein sequence ID" value="RLJ71184.1"/>
    <property type="molecule type" value="Genomic_DNA"/>
</dbReference>
<keyword evidence="13 16" id="KW-0413">Isomerase</keyword>
<dbReference type="GO" id="GO:0160097">
    <property type="term" value="F:reverse gyrase activity"/>
    <property type="evidence" value="ECO:0007669"/>
    <property type="project" value="UniProtKB-UniRule"/>
</dbReference>
<comment type="cofactor">
    <cofactor evidence="16">
        <name>Zn(2+)</name>
        <dbReference type="ChEBI" id="CHEBI:29105"/>
    </cofactor>
    <text evidence="16">Binds 1 or 2 zinc ions per subunit.</text>
</comment>
<comment type="domain">
    <text evidence="16">Introduction of positive supercoils requires the cooperation of both domains. The helicase-like domain probably does not directly unwind DNA, but more likely acts by driving ATP-dependent conformational changes within the whole enzyme. A beta hairpin in the 'latch' region of the N-terminal domain plays a regulatory role in the enzyme, repressing topoisomerase activity in the absence of ATP and preventing the enzyme from acting as an ATP-independent relaxing enzyme; it also helps to coordinate nucleotide hydrolysis by the ATPase domain with the supercoiling activity of the topoisomerase domain.</text>
</comment>
<dbReference type="SMART" id="SM00487">
    <property type="entry name" value="DEXDc"/>
    <property type="match status" value="1"/>
</dbReference>
<dbReference type="CDD" id="cd03361">
    <property type="entry name" value="TOPRIM_TopoIA_RevGyr"/>
    <property type="match status" value="1"/>
</dbReference>
<dbReference type="SMART" id="SM00493">
    <property type="entry name" value="TOPRIM"/>
    <property type="match status" value="1"/>
</dbReference>
<dbReference type="InterPro" id="IPR011545">
    <property type="entry name" value="DEAD/DEAH_box_helicase_dom"/>
</dbReference>
<comment type="cofactor">
    <cofactor evidence="1">
        <name>Mg(2+)</name>
        <dbReference type="ChEBI" id="CHEBI:18420"/>
    </cofactor>
</comment>